<dbReference type="NCBIfam" id="TIGR00152">
    <property type="entry name" value="dephospho-CoA kinase"/>
    <property type="match status" value="1"/>
</dbReference>
<comment type="pathway">
    <text evidence="5">Cofactor biosynthesis; coenzyme A biosynthesis; CoA from (R)-pantothenate: step 5/5.</text>
</comment>
<evidence type="ECO:0000256" key="6">
    <source>
        <dbReference type="NCBIfam" id="TIGR00152"/>
    </source>
</evidence>
<comment type="catalytic activity">
    <reaction evidence="5">
        <text>3'-dephospho-CoA + ATP = ADP + CoA + H(+)</text>
        <dbReference type="Rhea" id="RHEA:18245"/>
        <dbReference type="ChEBI" id="CHEBI:15378"/>
        <dbReference type="ChEBI" id="CHEBI:30616"/>
        <dbReference type="ChEBI" id="CHEBI:57287"/>
        <dbReference type="ChEBI" id="CHEBI:57328"/>
        <dbReference type="ChEBI" id="CHEBI:456216"/>
        <dbReference type="EC" id="2.7.1.24"/>
    </reaction>
</comment>
<dbReference type="Proteomes" id="UP000192360">
    <property type="component" value="Unassembled WGS sequence"/>
</dbReference>
<dbReference type="UniPathway" id="UPA00241">
    <property type="reaction ID" value="UER00356"/>
</dbReference>
<comment type="similarity">
    <text evidence="1 5">Belongs to the CoaE family.</text>
</comment>
<dbReference type="EC" id="2.7.1.24" evidence="5 6"/>
<keyword evidence="4 5" id="KW-0173">Coenzyme A biosynthesis</keyword>
<gene>
    <name evidence="5" type="primary">coaE</name>
    <name evidence="7" type="ORF">SAMN05660703_2660</name>
</gene>
<sequence length="198" mass="22653">MMVVGLTGGIGSGKSTVAEMFAQLNVPIYNSDHEAKLLMVSSKPLIKKIKELFGNEAYDNKQLNRKFIADKVFTNSDLLAKLNSIVHPAVRTHFIDWVKNQEAPYVIQETAIIFENSSHEKYDKIILVTAPEEIRIQRVLERDDLTIEKIQERMANQWLDSEKIPLSDFIINNLDYKETVKKVGEIHKQLLKISLSTK</sequence>
<dbReference type="PANTHER" id="PTHR10695">
    <property type="entry name" value="DEPHOSPHO-COA KINASE-RELATED"/>
    <property type="match status" value="1"/>
</dbReference>
<dbReference type="InterPro" id="IPR027417">
    <property type="entry name" value="P-loop_NTPase"/>
</dbReference>
<proteinExistence type="inferred from homology"/>
<keyword evidence="3 5" id="KW-0067">ATP-binding</keyword>
<keyword evidence="5 7" id="KW-0418">Kinase</keyword>
<dbReference type="Pfam" id="PF01121">
    <property type="entry name" value="CoaE"/>
    <property type="match status" value="1"/>
</dbReference>
<dbReference type="Gene3D" id="3.40.50.300">
    <property type="entry name" value="P-loop containing nucleotide triphosphate hydrolases"/>
    <property type="match status" value="1"/>
</dbReference>
<dbReference type="GO" id="GO:0005524">
    <property type="term" value="F:ATP binding"/>
    <property type="evidence" value="ECO:0007669"/>
    <property type="project" value="UniProtKB-UniRule"/>
</dbReference>
<dbReference type="InterPro" id="IPR001977">
    <property type="entry name" value="Depp_CoAkinase"/>
</dbReference>
<dbReference type="PANTHER" id="PTHR10695:SF46">
    <property type="entry name" value="BIFUNCTIONAL COENZYME A SYNTHASE-RELATED"/>
    <property type="match status" value="1"/>
</dbReference>
<evidence type="ECO:0000313" key="8">
    <source>
        <dbReference type="Proteomes" id="UP000192360"/>
    </source>
</evidence>
<dbReference type="GO" id="GO:0015937">
    <property type="term" value="P:coenzyme A biosynthetic process"/>
    <property type="evidence" value="ECO:0007669"/>
    <property type="project" value="UniProtKB-UniRule"/>
</dbReference>
<dbReference type="GO" id="GO:0004140">
    <property type="term" value="F:dephospho-CoA kinase activity"/>
    <property type="evidence" value="ECO:0007669"/>
    <property type="project" value="UniProtKB-UniRule"/>
</dbReference>
<evidence type="ECO:0000313" key="7">
    <source>
        <dbReference type="EMBL" id="SMC75897.1"/>
    </source>
</evidence>
<organism evidence="7 8">
    <name type="scientific">Cellulophaga tyrosinoxydans</name>
    <dbReference type="NCBI Taxonomy" id="504486"/>
    <lineage>
        <taxon>Bacteria</taxon>
        <taxon>Pseudomonadati</taxon>
        <taxon>Bacteroidota</taxon>
        <taxon>Flavobacteriia</taxon>
        <taxon>Flavobacteriales</taxon>
        <taxon>Flavobacteriaceae</taxon>
        <taxon>Cellulophaga</taxon>
    </lineage>
</organism>
<evidence type="ECO:0000256" key="4">
    <source>
        <dbReference type="ARBA" id="ARBA00022993"/>
    </source>
</evidence>
<dbReference type="GO" id="GO:0005737">
    <property type="term" value="C:cytoplasm"/>
    <property type="evidence" value="ECO:0007669"/>
    <property type="project" value="UniProtKB-SubCell"/>
</dbReference>
<dbReference type="HAMAP" id="MF_00376">
    <property type="entry name" value="Dephospho_CoA_kinase"/>
    <property type="match status" value="1"/>
</dbReference>
<dbReference type="STRING" id="504486.SAMN05660703_2660"/>
<dbReference type="PROSITE" id="PS51219">
    <property type="entry name" value="DPCK"/>
    <property type="match status" value="1"/>
</dbReference>
<comment type="subcellular location">
    <subcellularLocation>
        <location evidence="5">Cytoplasm</location>
    </subcellularLocation>
</comment>
<keyword evidence="8" id="KW-1185">Reference proteome</keyword>
<feature type="binding site" evidence="5">
    <location>
        <begin position="11"/>
        <end position="16"/>
    </location>
    <ligand>
        <name>ATP</name>
        <dbReference type="ChEBI" id="CHEBI:30616"/>
    </ligand>
</feature>
<dbReference type="EMBL" id="FWXO01000004">
    <property type="protein sequence ID" value="SMC75897.1"/>
    <property type="molecule type" value="Genomic_DNA"/>
</dbReference>
<dbReference type="SUPFAM" id="SSF52540">
    <property type="entry name" value="P-loop containing nucleoside triphosphate hydrolases"/>
    <property type="match status" value="1"/>
</dbReference>
<evidence type="ECO:0000256" key="3">
    <source>
        <dbReference type="ARBA" id="ARBA00022840"/>
    </source>
</evidence>
<keyword evidence="5" id="KW-0808">Transferase</keyword>
<accession>A0A1W2BSE3</accession>
<name>A0A1W2BSE3_9FLAO</name>
<keyword evidence="2 5" id="KW-0547">Nucleotide-binding</keyword>
<evidence type="ECO:0000256" key="5">
    <source>
        <dbReference type="HAMAP-Rule" id="MF_00376"/>
    </source>
</evidence>
<evidence type="ECO:0000256" key="1">
    <source>
        <dbReference type="ARBA" id="ARBA00009018"/>
    </source>
</evidence>
<protein>
    <recommendedName>
        <fullName evidence="5 6">Dephospho-CoA kinase</fullName>
        <ecNumber evidence="5 6">2.7.1.24</ecNumber>
    </recommendedName>
    <alternativeName>
        <fullName evidence="5">Dephosphocoenzyme A kinase</fullName>
    </alternativeName>
</protein>
<dbReference type="RefSeq" id="WP_084062048.1">
    <property type="nucleotide sequence ID" value="NZ_FWXO01000004.1"/>
</dbReference>
<evidence type="ECO:0000256" key="2">
    <source>
        <dbReference type="ARBA" id="ARBA00022741"/>
    </source>
</evidence>
<reference evidence="7 8" key="1">
    <citation type="submission" date="2017-04" db="EMBL/GenBank/DDBJ databases">
        <authorList>
            <person name="Afonso C.L."/>
            <person name="Miller P.J."/>
            <person name="Scott M.A."/>
            <person name="Spackman E."/>
            <person name="Goraichik I."/>
            <person name="Dimitrov K.M."/>
            <person name="Suarez D.L."/>
            <person name="Swayne D.E."/>
        </authorList>
    </citation>
    <scope>NUCLEOTIDE SEQUENCE [LARGE SCALE GENOMIC DNA]</scope>
    <source>
        <strain evidence="7 8">DSM 21164</strain>
    </source>
</reference>
<dbReference type="OrthoDB" id="9812943at2"/>
<dbReference type="CDD" id="cd02022">
    <property type="entry name" value="DPCK"/>
    <property type="match status" value="1"/>
</dbReference>
<keyword evidence="5" id="KW-0963">Cytoplasm</keyword>
<comment type="function">
    <text evidence="5">Catalyzes the phosphorylation of the 3'-hydroxyl group of dephosphocoenzyme A to form coenzyme A.</text>
</comment>
<dbReference type="AlphaFoldDB" id="A0A1W2BSE3"/>